<dbReference type="RefSeq" id="WP_270040996.1">
    <property type="nucleotide sequence ID" value="NZ_JAPDOD010000014.1"/>
</dbReference>
<dbReference type="SMART" id="SM00089">
    <property type="entry name" value="PKD"/>
    <property type="match status" value="1"/>
</dbReference>
<dbReference type="Pfam" id="PF18911">
    <property type="entry name" value="PKD_4"/>
    <property type="match status" value="1"/>
</dbReference>
<gene>
    <name evidence="3" type="ORF">OM076_16010</name>
</gene>
<dbReference type="InterPro" id="IPR022409">
    <property type="entry name" value="PKD/Chitinase_dom"/>
</dbReference>
<dbReference type="SUPFAM" id="SSF53187">
    <property type="entry name" value="Zn-dependent exopeptidases"/>
    <property type="match status" value="1"/>
</dbReference>
<evidence type="ECO:0000256" key="1">
    <source>
        <dbReference type="SAM" id="MobiDB-lite"/>
    </source>
</evidence>
<accession>A0A9X3MSE4</accession>
<dbReference type="InterPro" id="IPR000601">
    <property type="entry name" value="PKD_dom"/>
</dbReference>
<dbReference type="CDD" id="cd00146">
    <property type="entry name" value="PKD"/>
    <property type="match status" value="1"/>
</dbReference>
<keyword evidence="4" id="KW-1185">Reference proteome</keyword>
<name>A0A9X3MSE4_9ACTN</name>
<dbReference type="Gene3D" id="3.40.630.10">
    <property type="entry name" value="Zn peptidases"/>
    <property type="match status" value="1"/>
</dbReference>
<dbReference type="Gene3D" id="2.60.40.10">
    <property type="entry name" value="Immunoglobulins"/>
    <property type="match status" value="1"/>
</dbReference>
<dbReference type="InterPro" id="IPR013783">
    <property type="entry name" value="Ig-like_fold"/>
</dbReference>
<dbReference type="InterPro" id="IPR035986">
    <property type="entry name" value="PKD_dom_sf"/>
</dbReference>
<evidence type="ECO:0000313" key="4">
    <source>
        <dbReference type="Proteomes" id="UP001149140"/>
    </source>
</evidence>
<evidence type="ECO:0000259" key="2">
    <source>
        <dbReference type="PROSITE" id="PS50093"/>
    </source>
</evidence>
<dbReference type="SUPFAM" id="SSF49299">
    <property type="entry name" value="PKD domain"/>
    <property type="match status" value="1"/>
</dbReference>
<dbReference type="AlphaFoldDB" id="A0A9X3MSE4"/>
<dbReference type="GO" id="GO:0005975">
    <property type="term" value="P:carbohydrate metabolic process"/>
    <property type="evidence" value="ECO:0007669"/>
    <property type="project" value="UniProtKB-ARBA"/>
</dbReference>
<reference evidence="3" key="1">
    <citation type="submission" date="2022-10" db="EMBL/GenBank/DDBJ databases">
        <title>The WGS of Solirubrobacter ginsenosidimutans DSM 21036.</title>
        <authorList>
            <person name="Jiang Z."/>
        </authorList>
    </citation>
    <scope>NUCLEOTIDE SEQUENCE</scope>
    <source>
        <strain evidence="3">DSM 21036</strain>
    </source>
</reference>
<feature type="compositionally biased region" description="Low complexity" evidence="1">
    <location>
        <begin position="338"/>
        <end position="355"/>
    </location>
</feature>
<dbReference type="EMBL" id="JAPDOD010000014">
    <property type="protein sequence ID" value="MDA0161779.1"/>
    <property type="molecule type" value="Genomic_DNA"/>
</dbReference>
<protein>
    <submittedName>
        <fullName evidence="3">PKD domain-containing protein</fullName>
    </submittedName>
</protein>
<dbReference type="Proteomes" id="UP001149140">
    <property type="component" value="Unassembled WGS sequence"/>
</dbReference>
<feature type="region of interest" description="Disordered" evidence="1">
    <location>
        <begin position="329"/>
        <end position="355"/>
    </location>
</feature>
<dbReference type="PROSITE" id="PS50093">
    <property type="entry name" value="PKD"/>
    <property type="match status" value="1"/>
</dbReference>
<proteinExistence type="predicted"/>
<feature type="domain" description="PKD" evidence="2">
    <location>
        <begin position="593"/>
        <end position="657"/>
    </location>
</feature>
<organism evidence="3 4">
    <name type="scientific">Solirubrobacter ginsenosidimutans</name>
    <dbReference type="NCBI Taxonomy" id="490573"/>
    <lineage>
        <taxon>Bacteria</taxon>
        <taxon>Bacillati</taxon>
        <taxon>Actinomycetota</taxon>
        <taxon>Thermoleophilia</taxon>
        <taxon>Solirubrobacterales</taxon>
        <taxon>Solirubrobacteraceae</taxon>
        <taxon>Solirubrobacter</taxon>
    </lineage>
</organism>
<comment type="caution">
    <text evidence="3">The sequence shown here is derived from an EMBL/GenBank/DDBJ whole genome shotgun (WGS) entry which is preliminary data.</text>
</comment>
<evidence type="ECO:0000313" key="3">
    <source>
        <dbReference type="EMBL" id="MDA0161779.1"/>
    </source>
</evidence>
<sequence>MIDPTYMYGQLFNMGYDDVYRVSGADGDPRNFADPYNIPSTINGWQEFWKQWKTQLTDTSAMGDVAKFATVSDHYFRRSPEQRTNPNYSFDPNYKFDSDDAEVTIPGAGCPGSRVLIAAHGDLAPVSPTIVGEINNPTGSTAAADGFGAARRHITLSNLSNGGAYDDTSGVAMTMAEYQALLRWYAANGTYPSKTFKVALIDADAGRAKDGTYMREGSEYYTKNLIPKGPQGQYAMFGMMNANGASYPAYHLGTAHYWNNTTGGGVGPWHTFITDTPSAANQLYPDTAGAIAANSSAISAFDGDLKNAVTGGFAQQSAKYNGSIKQENPLRYDASGSAPGALPTPTTPETPTVPAYTPAEQAQYSAVHPAGTAPEAQMLSTEDPAASFWKSGIPGFSVGGVQDTNSVENPYPTTTSDAVKATPIIQHMGGTSLQIGNESSLVGGMSTAAAATAVGDTNVKVASVGTATAPLYVAGQPFVVDTGQNVEVGQIATVGTAGATGTGITLTAPLKYAHASGVPFRVDEGQPVGLTGDSVEHLNMWASGAPHGVDDESQPTEELIRALELPATYTALLVSDSKYAGAVAAPKGTVAYFETTPVNPTDTKTVSFDASFARNADGTTDGLTYYWDFGDGTSATGKTVSHTYTAAQWADVKLVVAKGSDDSAWGVYRQALAVNSPTGSAPATPACGTLSTAERSTLITAAKAAGVTGGSAPAKEVH</sequence>